<proteinExistence type="predicted"/>
<reference evidence="1 2" key="1">
    <citation type="submission" date="2018-06" db="EMBL/GenBank/DDBJ databases">
        <title>Freshwater and sediment microbial communities from various areas in North America, analyzing microbe dynamics in response to fracking.</title>
        <authorList>
            <person name="Lamendella R."/>
        </authorList>
    </citation>
    <scope>NUCLEOTIDE SEQUENCE [LARGE SCALE GENOMIC DNA]</scope>
    <source>
        <strain evidence="1 2">97B</strain>
    </source>
</reference>
<evidence type="ECO:0000313" key="1">
    <source>
        <dbReference type="EMBL" id="RBP04224.1"/>
    </source>
</evidence>
<dbReference type="Proteomes" id="UP000252118">
    <property type="component" value="Unassembled WGS sequence"/>
</dbReference>
<evidence type="ECO:0000313" key="2">
    <source>
        <dbReference type="Proteomes" id="UP000252118"/>
    </source>
</evidence>
<sequence length="114" mass="13661">MADVEVFIGDLKDRSFHYEGGDWNHNYPKRISPFFPKGYELFFSVLDGIYYKRLEGRQTDWGSHTCLMFPAEMLSMLEEYYKREMDDEQVQQLFQFIKQLDQDQQYGLVACEMS</sequence>
<name>A0A366EPK7_9BACI</name>
<organism evidence="1 2">
    <name type="scientific">Rossellomorea aquimaris</name>
    <dbReference type="NCBI Taxonomy" id="189382"/>
    <lineage>
        <taxon>Bacteria</taxon>
        <taxon>Bacillati</taxon>
        <taxon>Bacillota</taxon>
        <taxon>Bacilli</taxon>
        <taxon>Bacillales</taxon>
        <taxon>Bacillaceae</taxon>
        <taxon>Rossellomorea</taxon>
    </lineage>
</organism>
<dbReference type="OrthoDB" id="2861570at2"/>
<comment type="caution">
    <text evidence="1">The sequence shown here is derived from an EMBL/GenBank/DDBJ whole genome shotgun (WGS) entry which is preliminary data.</text>
</comment>
<protein>
    <submittedName>
        <fullName evidence="1">Uncharacterized protein</fullName>
    </submittedName>
</protein>
<dbReference type="AlphaFoldDB" id="A0A366EPK7"/>
<gene>
    <name evidence="1" type="ORF">DET59_10610</name>
</gene>
<accession>A0A366EPK7</accession>
<dbReference type="EMBL" id="QNRJ01000006">
    <property type="protein sequence ID" value="RBP04224.1"/>
    <property type="molecule type" value="Genomic_DNA"/>
</dbReference>
<dbReference type="RefSeq" id="WP_142675578.1">
    <property type="nucleotide sequence ID" value="NZ_QNRJ01000006.1"/>
</dbReference>